<evidence type="ECO:0000313" key="1">
    <source>
        <dbReference type="EMBL" id="KAI4322446.1"/>
    </source>
</evidence>
<protein>
    <submittedName>
        <fullName evidence="1">Uncharacterized protein</fullName>
    </submittedName>
</protein>
<sequence>MTRILVQRGSAGSSSNPSRSSLPGSSSARAEPQVTVPSVQSAVKDEESGEDVLESVVGDELSEYSGSSDCKPKSDDLLRETFRYEHNDTSSDETADVEKAAKEEVAGPRDSSDNEVSTGDSSQSASGSSHPPPPPVPPPKPSAANFNSRRNSNTIHNGSSRRASAWPVVSARASSAGSRPSSPRSHNENEGYNSADEQNPCFVSSYDDLERERQFEIDIRRAKGYEVKRMMEDGNCLFRAVADQVYGDSELYDLVRQMCIDYMERERDHFSQFITEGFTSYCKRKRRNKVYGNNVEIQAFCEMYNRLIHIYSYSTEPINIFHGNYNTDTPPIRLSYHHGNHYNALVDPRRLTIGAGLGFSSLRGTNVDKDQVKAAIKAQQDQQIDNALLAEGRFYSDLELTEKEIERMVMEASRAEYLADGAFQKQLGHRESSTSNAEPSSSGARSGSDCKMLCGKERDSDLSSSMQIVLSMGFSYLQAIEAYSIFGDDVDSMVCYLLETGSSSRRKGKATE</sequence>
<gene>
    <name evidence="1" type="ORF">L6164_022140</name>
</gene>
<dbReference type="Proteomes" id="UP000828941">
    <property type="component" value="Chromosome 9"/>
</dbReference>
<keyword evidence="2" id="KW-1185">Reference proteome</keyword>
<proteinExistence type="predicted"/>
<organism evidence="1 2">
    <name type="scientific">Bauhinia variegata</name>
    <name type="common">Purple orchid tree</name>
    <name type="synonym">Phanera variegata</name>
    <dbReference type="NCBI Taxonomy" id="167791"/>
    <lineage>
        <taxon>Eukaryota</taxon>
        <taxon>Viridiplantae</taxon>
        <taxon>Streptophyta</taxon>
        <taxon>Embryophyta</taxon>
        <taxon>Tracheophyta</taxon>
        <taxon>Spermatophyta</taxon>
        <taxon>Magnoliopsida</taxon>
        <taxon>eudicotyledons</taxon>
        <taxon>Gunneridae</taxon>
        <taxon>Pentapetalae</taxon>
        <taxon>rosids</taxon>
        <taxon>fabids</taxon>
        <taxon>Fabales</taxon>
        <taxon>Fabaceae</taxon>
        <taxon>Cercidoideae</taxon>
        <taxon>Cercideae</taxon>
        <taxon>Bauhiniinae</taxon>
        <taxon>Bauhinia</taxon>
    </lineage>
</organism>
<comment type="caution">
    <text evidence="1">The sequence shown here is derived from an EMBL/GenBank/DDBJ whole genome shotgun (WGS) entry which is preliminary data.</text>
</comment>
<evidence type="ECO:0000313" key="2">
    <source>
        <dbReference type="Proteomes" id="UP000828941"/>
    </source>
</evidence>
<accession>A0ACB9MEM8</accession>
<reference evidence="1 2" key="1">
    <citation type="journal article" date="2022" name="DNA Res.">
        <title>Chromosomal-level genome assembly of the orchid tree Bauhinia variegata (Leguminosae; Cercidoideae) supports the allotetraploid origin hypothesis of Bauhinia.</title>
        <authorList>
            <person name="Zhong Y."/>
            <person name="Chen Y."/>
            <person name="Zheng D."/>
            <person name="Pang J."/>
            <person name="Liu Y."/>
            <person name="Luo S."/>
            <person name="Meng S."/>
            <person name="Qian L."/>
            <person name="Wei D."/>
            <person name="Dai S."/>
            <person name="Zhou R."/>
        </authorList>
    </citation>
    <scope>NUCLEOTIDE SEQUENCE [LARGE SCALE GENOMIC DNA]</scope>
    <source>
        <strain evidence="1">BV-YZ2020</strain>
    </source>
</reference>
<name>A0ACB9MEM8_BAUVA</name>
<dbReference type="EMBL" id="CM039434">
    <property type="protein sequence ID" value="KAI4322446.1"/>
    <property type="molecule type" value="Genomic_DNA"/>
</dbReference>